<gene>
    <name evidence="1" type="ORF">C8Q71DRAFT_516088</name>
</gene>
<proteinExistence type="predicted"/>
<keyword evidence="2" id="KW-1185">Reference proteome</keyword>
<comment type="caution">
    <text evidence="1">The sequence shown here is derived from an EMBL/GenBank/DDBJ whole genome shotgun (WGS) entry which is preliminary data.</text>
</comment>
<dbReference type="EMBL" id="JADCUA010000006">
    <property type="protein sequence ID" value="KAH9839521.1"/>
    <property type="molecule type" value="Genomic_DNA"/>
</dbReference>
<dbReference type="RefSeq" id="XP_047781276.1">
    <property type="nucleotide sequence ID" value="XM_047919085.1"/>
</dbReference>
<protein>
    <submittedName>
        <fullName evidence="1">Uncharacterized protein</fullName>
    </submittedName>
</protein>
<evidence type="ECO:0000313" key="2">
    <source>
        <dbReference type="Proteomes" id="UP000814176"/>
    </source>
</evidence>
<organism evidence="1 2">
    <name type="scientific">Rhodofomes roseus</name>
    <dbReference type="NCBI Taxonomy" id="34475"/>
    <lineage>
        <taxon>Eukaryota</taxon>
        <taxon>Fungi</taxon>
        <taxon>Dikarya</taxon>
        <taxon>Basidiomycota</taxon>
        <taxon>Agaricomycotina</taxon>
        <taxon>Agaricomycetes</taxon>
        <taxon>Polyporales</taxon>
        <taxon>Rhodofomes</taxon>
    </lineage>
</organism>
<dbReference type="Proteomes" id="UP000814176">
    <property type="component" value="Unassembled WGS sequence"/>
</dbReference>
<name>A0ABQ8KMS7_9APHY</name>
<evidence type="ECO:0000313" key="1">
    <source>
        <dbReference type="EMBL" id="KAH9839521.1"/>
    </source>
</evidence>
<accession>A0ABQ8KMS7</accession>
<dbReference type="GeneID" id="71999817"/>
<reference evidence="1 2" key="1">
    <citation type="journal article" date="2021" name="Environ. Microbiol.">
        <title>Gene family expansions and transcriptome signatures uncover fungal adaptations to wood decay.</title>
        <authorList>
            <person name="Hage H."/>
            <person name="Miyauchi S."/>
            <person name="Viragh M."/>
            <person name="Drula E."/>
            <person name="Min B."/>
            <person name="Chaduli D."/>
            <person name="Navarro D."/>
            <person name="Favel A."/>
            <person name="Norest M."/>
            <person name="Lesage-Meessen L."/>
            <person name="Balint B."/>
            <person name="Merenyi Z."/>
            <person name="de Eugenio L."/>
            <person name="Morin E."/>
            <person name="Martinez A.T."/>
            <person name="Baldrian P."/>
            <person name="Stursova M."/>
            <person name="Martinez M.J."/>
            <person name="Novotny C."/>
            <person name="Magnuson J.K."/>
            <person name="Spatafora J.W."/>
            <person name="Maurice S."/>
            <person name="Pangilinan J."/>
            <person name="Andreopoulos W."/>
            <person name="LaButti K."/>
            <person name="Hundley H."/>
            <person name="Na H."/>
            <person name="Kuo A."/>
            <person name="Barry K."/>
            <person name="Lipzen A."/>
            <person name="Henrissat B."/>
            <person name="Riley R."/>
            <person name="Ahrendt S."/>
            <person name="Nagy L.G."/>
            <person name="Grigoriev I.V."/>
            <person name="Martin F."/>
            <person name="Rosso M.N."/>
        </authorList>
    </citation>
    <scope>NUCLEOTIDE SEQUENCE [LARGE SCALE GENOMIC DNA]</scope>
    <source>
        <strain evidence="1 2">CIRM-BRFM 1785</strain>
    </source>
</reference>
<sequence length="208" mass="22891">MSRCSARVSSFPKSLTEHWSTQHGYAAAMVQVKPRYRGSNCCGCPLRYGWSSTGCGKQGGSVEVGGCHRRAQTNSDMIAMSLPAARYPLRAATDSLLSRDVLVCLRRSRISVPALIAAWSLHVFSSRGPRVMILCCSSMCTVQSQSQQTILSVKVAASPKFIVFRPFICANPELCEHRWRRVAGGGCSLPRATWWQLWRGSPAPRPET</sequence>